<dbReference type="AGR" id="MGI:2441749"/>
<dbReference type="EMBL" id="AK035182">
    <property type="protein sequence ID" value="BAC28972.1"/>
    <property type="molecule type" value="mRNA"/>
</dbReference>
<accession>Q8BS47</accession>
<reference evidence="1" key="5">
    <citation type="submission" date="2001-07" db="EMBL/GenBank/DDBJ databases">
        <authorList>
            <person name="Adachi J."/>
            <person name="Aizawa K."/>
            <person name="Akimura T."/>
            <person name="Arakawa T."/>
            <person name="Bono H."/>
            <person name="Carninci P."/>
            <person name="Fukuda S."/>
            <person name="Furuno M."/>
            <person name="Hanagaki T."/>
            <person name="Hara A."/>
            <person name="Hashizume W."/>
            <person name="Hayashida K."/>
            <person name="Hayatsu N."/>
            <person name="Hiramoto K."/>
            <person name="Hiraoka T."/>
            <person name="Hirozane T."/>
            <person name="Hori F."/>
            <person name="Imotani K."/>
            <person name="Ishii Y."/>
            <person name="Itoh M."/>
            <person name="Kagawa I."/>
            <person name="Kasukawa T."/>
            <person name="Katoh H."/>
            <person name="Kawai J."/>
            <person name="Kojima Y."/>
            <person name="Kondo S."/>
            <person name="Konno H."/>
            <person name="Kouda M."/>
            <person name="Koya S."/>
            <person name="Kurihara C."/>
            <person name="Matsuyama T."/>
            <person name="Miyazaki A."/>
            <person name="Murata M."/>
            <person name="Nakamura M."/>
            <person name="Nishi K."/>
            <person name="Nomura K."/>
            <person name="Numazaki R."/>
            <person name="Ohno M."/>
            <person name="Ohsato N."/>
            <person name="Okazaki Y."/>
            <person name="Saito R."/>
            <person name="Saitoh H."/>
            <person name="Sakai C."/>
            <person name="Sakai K."/>
            <person name="Sakazume N."/>
            <person name="Sano H."/>
            <person name="Sasaki D."/>
            <person name="Shibata K."/>
            <person name="Shinagawa A."/>
            <person name="Shiraki T."/>
            <person name="Sogabe Y."/>
            <person name="Tagami M."/>
            <person name="Tagawa A."/>
            <person name="Takahashi F."/>
            <person name="Takaku-Akahira S."/>
            <person name="Takeda Y."/>
            <person name="Tanaka T."/>
            <person name="Tomaru A."/>
            <person name="Toya T."/>
            <person name="Yasunishi A."/>
            <person name="Muramatsu M."/>
            <person name="Hayashizaki Y."/>
        </authorList>
    </citation>
    <scope>NUCLEOTIDE SEQUENCE</scope>
    <source>
        <strain evidence="1">C57BL/6J</strain>
        <tissue evidence="1">Embryonic body between diaphragm region and neck</tissue>
    </source>
</reference>
<gene>
    <name evidence="2" type="primary">9430097D07Rik</name>
</gene>
<reference evidence="1" key="8">
    <citation type="journal article" date="2005" name="Science">
        <title>Antisense Transcription in the Mammalian Transcriptome.</title>
        <authorList>
            <consortium name="RIKEN Genome Exploration Research Group and Genome Science Group (Genome Network Project Core Group) and the FANTOM Consortium"/>
        </authorList>
    </citation>
    <scope>NUCLEOTIDE SEQUENCE</scope>
    <source>
        <strain evidence="1">C57BL/6J</strain>
        <tissue evidence="1">Embryonic body between diaphragm region and neck</tissue>
    </source>
</reference>
<proteinExistence type="evidence at transcript level"/>
<reference evidence="1" key="3">
    <citation type="journal article" date="2000" name="Genome Res.">
        <title>RIKEN integrated sequence analysis (RISA) system--384-format sequencing pipeline with 384 multicapillary sequencer.</title>
        <authorList>
            <person name="Shibata K."/>
            <person name="Itoh M."/>
            <person name="Aizawa K."/>
            <person name="Nagaoka S."/>
            <person name="Sasaki N."/>
            <person name="Carninci P."/>
            <person name="Konno H."/>
            <person name="Akiyama J."/>
            <person name="Nishi K."/>
            <person name="Kitsunai T."/>
            <person name="Tashiro H."/>
            <person name="Itoh M."/>
            <person name="Sumi N."/>
            <person name="Ishii Y."/>
            <person name="Nakamura S."/>
            <person name="Hazama M."/>
            <person name="Nishine T."/>
            <person name="Harada A."/>
            <person name="Yamamoto R."/>
            <person name="Matsumoto H."/>
            <person name="Sakaguchi S."/>
            <person name="Ikegami T."/>
            <person name="Kashiwagi K."/>
            <person name="Fujiwake S."/>
            <person name="Inoue K."/>
            <person name="Togawa Y."/>
            <person name="Izawa M."/>
            <person name="Ohara E."/>
            <person name="Watahiki M."/>
            <person name="Yoneda Y."/>
            <person name="Ishikawa T."/>
            <person name="Ozawa K."/>
            <person name="Tanaka T."/>
            <person name="Matsuura S."/>
            <person name="Kawai J."/>
            <person name="Okazaki Y."/>
            <person name="Muramatsu M."/>
            <person name="Inoue Y."/>
            <person name="Kira A."/>
            <person name="Hayashizaki Y."/>
        </authorList>
    </citation>
    <scope>NUCLEOTIDE SEQUENCE</scope>
    <source>
        <strain evidence="1">C57BL/6J</strain>
        <tissue evidence="1">Embryonic body between diaphragm region and neck</tissue>
    </source>
</reference>
<sequence>MAFIPITLGMSRDCLAHGLVYYIKPPELGVPPEWGLHGPHMPSAQHKLGNCVDWNDVGGGSAEPQETTVAVVMIVPSTQSLGTVGGITQRTRNEQKMLRYAGLRRSIHLYNYTYTRLGTYVCGCQWHPEVSSGARVVGGGHLIRPLTELWPSEIAAETSLQVHMSFFFMFVFLCVDQADLELTEIPLPPNPECRD</sequence>
<evidence type="ECO:0000313" key="1">
    <source>
        <dbReference type="EMBL" id="BAC28972.1"/>
    </source>
</evidence>
<name>Q8BS47_MOUSE</name>
<dbReference type="RNAct" id="Q8BS47">
    <property type="molecule type" value="protein"/>
</dbReference>
<reference evidence="1" key="6">
    <citation type="journal article" date="2002" name="Nature">
        <title>Analysis of the mouse transcriptome based on functional annotation of 60,770 full-length cDNAs.</title>
        <authorList>
            <consortium name="The FANTOM Consortium and the RIKEN Genome Exploration Research Group Phase I and II Team"/>
        </authorList>
    </citation>
    <scope>NUCLEOTIDE SEQUENCE</scope>
    <source>
        <strain evidence="1">C57BL/6J</strain>
        <tissue evidence="1">Embryonic body between diaphragm region and neck</tissue>
    </source>
</reference>
<evidence type="ECO:0000313" key="2">
    <source>
        <dbReference type="MGI" id="MGI:2441749"/>
    </source>
</evidence>
<reference evidence="1" key="1">
    <citation type="journal article" date="1999" name="Methods Enzymol.">
        <title>High-efficiency full-length cDNA cloning.</title>
        <authorList>
            <person name="Carninci P."/>
            <person name="Hayashizaki Y."/>
        </authorList>
    </citation>
    <scope>NUCLEOTIDE SEQUENCE</scope>
    <source>
        <strain evidence="1">C57BL/6J</strain>
        <tissue evidence="1">Embryonic body between diaphragm region and neck</tissue>
    </source>
</reference>
<dbReference type="AlphaFoldDB" id="Q8BS47"/>
<protein>
    <submittedName>
        <fullName evidence="1">Uncharacterized protein</fullName>
    </submittedName>
</protein>
<dbReference type="MGI" id="MGI:2441749">
    <property type="gene designation" value="9430097D07Rik"/>
</dbReference>
<reference evidence="1" key="2">
    <citation type="journal article" date="2000" name="Genome Res.">
        <title>Normalization and subtraction of cap-trapper-selected cDNAs to prepare full-length cDNA libraries for rapid discovery of new genes.</title>
        <authorList>
            <person name="Carninci P."/>
            <person name="Shibata Y."/>
            <person name="Hayatsu N."/>
            <person name="Sugahara Y."/>
            <person name="Shibata K."/>
            <person name="Itoh M."/>
            <person name="Konno H."/>
            <person name="Okazaki Y."/>
            <person name="Muramatsu M."/>
            <person name="Hayashizaki Y."/>
        </authorList>
    </citation>
    <scope>NUCLEOTIDE SEQUENCE</scope>
    <source>
        <strain evidence="1">C57BL/6J</strain>
        <tissue evidence="1">Embryonic body between diaphragm region and neck</tissue>
    </source>
</reference>
<reference evidence="1" key="7">
    <citation type="journal article" date="2005" name="Science">
        <title>The Transcriptional Landscape of the Mammalian Genome.</title>
        <authorList>
            <consortium name="The FANTOM Consortium"/>
            <consortium name="Riken Genome Exploration Research Group and Genome Science Group (Genome Network Project Core Group)"/>
        </authorList>
    </citation>
    <scope>NUCLEOTIDE SEQUENCE</scope>
    <source>
        <strain evidence="1">C57BL/6J</strain>
        <tissue evidence="1">Embryonic body between diaphragm region and neck</tissue>
    </source>
</reference>
<reference evidence="1" key="4">
    <citation type="journal article" date="2001" name="Nature">
        <title>Functional annotation of a full-length mouse cDNA collection.</title>
        <authorList>
            <consortium name="The RIKEN Genome Exploration Research Group Phase II Team and the FANTOM Consortium"/>
        </authorList>
    </citation>
    <scope>NUCLEOTIDE SEQUENCE</scope>
    <source>
        <strain evidence="1">C57BL/6J</strain>
        <tissue evidence="1">Embryonic body between diaphragm region and neck</tissue>
    </source>
</reference>
<dbReference type="HOGENOM" id="CLU_1395911_0_0_1"/>
<organism evidence="1">
    <name type="scientific">Mus musculus</name>
    <name type="common">Mouse</name>
    <dbReference type="NCBI Taxonomy" id="10090"/>
    <lineage>
        <taxon>Eukaryota</taxon>
        <taxon>Metazoa</taxon>
        <taxon>Chordata</taxon>
        <taxon>Craniata</taxon>
        <taxon>Vertebrata</taxon>
        <taxon>Euteleostomi</taxon>
        <taxon>Mammalia</taxon>
        <taxon>Eutheria</taxon>
        <taxon>Euarchontoglires</taxon>
        <taxon>Glires</taxon>
        <taxon>Rodentia</taxon>
        <taxon>Myomorpha</taxon>
        <taxon>Muroidea</taxon>
        <taxon>Muridae</taxon>
        <taxon>Murinae</taxon>
        <taxon>Mus</taxon>
        <taxon>Mus</taxon>
    </lineage>
</organism>